<evidence type="ECO:0000256" key="5">
    <source>
        <dbReference type="ARBA" id="ARBA00022729"/>
    </source>
</evidence>
<comment type="subcellular location">
    <subcellularLocation>
        <location evidence="1 10">Cell outer membrane</location>
        <topology evidence="1 10">Multi-pass membrane protein</topology>
    </subcellularLocation>
</comment>
<dbReference type="Gene3D" id="2.170.130.10">
    <property type="entry name" value="TonB-dependent receptor, plug domain"/>
    <property type="match status" value="1"/>
</dbReference>
<keyword evidence="16" id="KW-0675">Receptor</keyword>
<evidence type="ECO:0000256" key="10">
    <source>
        <dbReference type="PROSITE-ProRule" id="PRU01360"/>
    </source>
</evidence>
<dbReference type="Proteomes" id="UP000576645">
    <property type="component" value="Unassembled WGS sequence"/>
</dbReference>
<feature type="chain" id="PRO_5042822888" evidence="13">
    <location>
        <begin position="23"/>
        <end position="606"/>
    </location>
</feature>
<keyword evidence="8 10" id="KW-0472">Membrane</keyword>
<feature type="domain" description="TonB-dependent receptor-like beta-barrel" evidence="14">
    <location>
        <begin position="170"/>
        <end position="580"/>
    </location>
</feature>
<keyword evidence="2 10" id="KW-0813">Transport</keyword>
<evidence type="ECO:0000256" key="4">
    <source>
        <dbReference type="ARBA" id="ARBA00022692"/>
    </source>
</evidence>
<dbReference type="PANTHER" id="PTHR30069">
    <property type="entry name" value="TONB-DEPENDENT OUTER MEMBRANE RECEPTOR"/>
    <property type="match status" value="1"/>
</dbReference>
<dbReference type="GO" id="GO:0006811">
    <property type="term" value="P:monoatomic ion transport"/>
    <property type="evidence" value="ECO:0007669"/>
    <property type="project" value="UniProtKB-KW"/>
</dbReference>
<proteinExistence type="inferred from homology"/>
<evidence type="ECO:0000256" key="9">
    <source>
        <dbReference type="ARBA" id="ARBA00023237"/>
    </source>
</evidence>
<feature type="domain" description="TonB-dependent receptor plug" evidence="15">
    <location>
        <begin position="44"/>
        <end position="148"/>
    </location>
</feature>
<evidence type="ECO:0000313" key="16">
    <source>
        <dbReference type="EMBL" id="NOJ26036.1"/>
    </source>
</evidence>
<feature type="signal peptide" evidence="13">
    <location>
        <begin position="1"/>
        <end position="22"/>
    </location>
</feature>
<dbReference type="InterPro" id="IPR012910">
    <property type="entry name" value="Plug_dom"/>
</dbReference>
<dbReference type="PROSITE" id="PS00430">
    <property type="entry name" value="TONB_DEPENDENT_REC_1"/>
    <property type="match status" value="1"/>
</dbReference>
<dbReference type="SUPFAM" id="SSF56935">
    <property type="entry name" value="Porins"/>
    <property type="match status" value="1"/>
</dbReference>
<dbReference type="GO" id="GO:0015889">
    <property type="term" value="P:cobalamin transport"/>
    <property type="evidence" value="ECO:0007669"/>
    <property type="project" value="TreeGrafter"/>
</dbReference>
<dbReference type="PROSITE" id="PS52016">
    <property type="entry name" value="TONB_DEPENDENT_REC_3"/>
    <property type="match status" value="1"/>
</dbReference>
<comment type="caution">
    <text evidence="16">The sequence shown here is derived from an EMBL/GenBank/DDBJ whole genome shotgun (WGS) entry which is preliminary data.</text>
</comment>
<comment type="similarity">
    <text evidence="10 12">Belongs to the TonB-dependent receptor family.</text>
</comment>
<keyword evidence="6" id="KW-0406">Ion transport</keyword>
<keyword evidence="7 11" id="KW-0798">TonB box</keyword>
<evidence type="ECO:0000256" key="13">
    <source>
        <dbReference type="SAM" id="SignalP"/>
    </source>
</evidence>
<dbReference type="Pfam" id="PF07715">
    <property type="entry name" value="Plug"/>
    <property type="match status" value="1"/>
</dbReference>
<dbReference type="EMBL" id="VTXP01000024">
    <property type="protein sequence ID" value="NOJ26036.1"/>
    <property type="molecule type" value="Genomic_DNA"/>
</dbReference>
<dbReference type="AlphaFoldDB" id="A0AAP7DG63"/>
<keyword evidence="3 10" id="KW-1134">Transmembrane beta strand</keyword>
<evidence type="ECO:0000256" key="2">
    <source>
        <dbReference type="ARBA" id="ARBA00022448"/>
    </source>
</evidence>
<evidence type="ECO:0000259" key="14">
    <source>
        <dbReference type="Pfam" id="PF00593"/>
    </source>
</evidence>
<accession>A0AAP7DG63</accession>
<evidence type="ECO:0000256" key="8">
    <source>
        <dbReference type="ARBA" id="ARBA00023136"/>
    </source>
</evidence>
<dbReference type="PANTHER" id="PTHR30069:SF53">
    <property type="entry name" value="COLICIN I RECEPTOR-RELATED"/>
    <property type="match status" value="1"/>
</dbReference>
<evidence type="ECO:0000313" key="17">
    <source>
        <dbReference type="Proteomes" id="UP000576645"/>
    </source>
</evidence>
<protein>
    <submittedName>
        <fullName evidence="16">TonB-dependent receptor</fullName>
    </submittedName>
</protein>
<keyword evidence="5 13" id="KW-0732">Signal</keyword>
<dbReference type="Gene3D" id="2.40.170.20">
    <property type="entry name" value="TonB-dependent receptor, beta-barrel domain"/>
    <property type="match status" value="1"/>
</dbReference>
<evidence type="ECO:0000259" key="15">
    <source>
        <dbReference type="Pfam" id="PF07715"/>
    </source>
</evidence>
<dbReference type="InterPro" id="IPR039426">
    <property type="entry name" value="TonB-dep_rcpt-like"/>
</dbReference>
<sequence>MNRSILAIAVASLLPHASLSYAQEASADETMVVTASRFEQSEASVLASVTTITREEIDTLQAKSLTEVFKYVPGVQLGESGDSFHSTSIFIRGSESKHSLILLNGVKVNSASQGGFDLSLLPVEIIERIEIIRGPRAAVYGADAIGGVINFITHQAGDSLHQIKTSMGSDSYYQTSWQSRGQINEKTYGTFFVNYKETDGYNIKEGTSKDIGGEYGGESKDFTASLFHELSSKVQLNLDVFYSDSLSEFNGSNSSSATTLNERDAEFFQVSGGVLYSNDAMSSRLSFSKSIQESTSYPVSEREYVSTYKTNRTSLNWLNSFFVEDGFKVNAGLDVVNEDVSSGTVDYVKKDRTNTGVFITSTKELGQFTLDGSVRFDDDTSFDNFTTWSAAIAYDFNEKLRVYSSYGTAFKAPSFYDLYHPTSGNPNLKVEESASSEIGLIGQFELIDWRLSAYVSKLEDMIIYYEHLNWAPTNTDADISGIEFEGSFDTGPIYHTVGLAYMDPEDSEGKQLARRAKETASWIGTFTQDSWDLSLSMVYQGDRYDDSSNNKKLEAYSLWNLSTNYYVTPNITLSGKVNNLFDEDYQTAKEYLTPERSYYLSASYQF</sequence>
<feature type="short sequence motif" description="TonB box" evidence="11">
    <location>
        <begin position="30"/>
        <end position="36"/>
    </location>
</feature>
<evidence type="ECO:0000256" key="11">
    <source>
        <dbReference type="PROSITE-ProRule" id="PRU10143"/>
    </source>
</evidence>
<keyword evidence="4 10" id="KW-0812">Transmembrane</keyword>
<evidence type="ECO:0000256" key="1">
    <source>
        <dbReference type="ARBA" id="ARBA00004571"/>
    </source>
</evidence>
<reference evidence="16 17" key="1">
    <citation type="submission" date="2019-09" db="EMBL/GenBank/DDBJ databases">
        <title>Draft genome sequencing and comparative genomics of hatchery-associated Vibrios.</title>
        <authorList>
            <person name="Kehlet-Delgado H."/>
            <person name="Mueller R.S."/>
        </authorList>
    </citation>
    <scope>NUCLEOTIDE SEQUENCE [LARGE SCALE GENOMIC DNA]</scope>
    <source>
        <strain evidence="16 17">09-121-3</strain>
    </source>
</reference>
<keyword evidence="9 10" id="KW-0998">Cell outer membrane</keyword>
<dbReference type="CDD" id="cd01347">
    <property type="entry name" value="ligand_gated_channel"/>
    <property type="match status" value="1"/>
</dbReference>
<dbReference type="InterPro" id="IPR036942">
    <property type="entry name" value="Beta-barrel_TonB_sf"/>
</dbReference>
<dbReference type="Pfam" id="PF00593">
    <property type="entry name" value="TonB_dep_Rec_b-barrel"/>
    <property type="match status" value="1"/>
</dbReference>
<evidence type="ECO:0000256" key="3">
    <source>
        <dbReference type="ARBA" id="ARBA00022452"/>
    </source>
</evidence>
<dbReference type="GO" id="GO:0009279">
    <property type="term" value="C:cell outer membrane"/>
    <property type="evidence" value="ECO:0007669"/>
    <property type="project" value="UniProtKB-SubCell"/>
</dbReference>
<evidence type="ECO:0000256" key="6">
    <source>
        <dbReference type="ARBA" id="ARBA00023065"/>
    </source>
</evidence>
<evidence type="ECO:0000256" key="12">
    <source>
        <dbReference type="RuleBase" id="RU003357"/>
    </source>
</evidence>
<dbReference type="RefSeq" id="WP_171354176.1">
    <property type="nucleotide sequence ID" value="NZ_VTXP01000024.1"/>
</dbReference>
<dbReference type="InterPro" id="IPR037066">
    <property type="entry name" value="Plug_dom_sf"/>
</dbReference>
<name>A0AAP7DG63_9VIBR</name>
<organism evidence="16 17">
    <name type="scientific">Vibrio coralliilyticus</name>
    <dbReference type="NCBI Taxonomy" id="190893"/>
    <lineage>
        <taxon>Bacteria</taxon>
        <taxon>Pseudomonadati</taxon>
        <taxon>Pseudomonadota</taxon>
        <taxon>Gammaproteobacteria</taxon>
        <taxon>Vibrionales</taxon>
        <taxon>Vibrionaceae</taxon>
        <taxon>Vibrio</taxon>
    </lineage>
</organism>
<dbReference type="InterPro" id="IPR000531">
    <property type="entry name" value="Beta-barrel_TonB"/>
</dbReference>
<dbReference type="InterPro" id="IPR010916">
    <property type="entry name" value="TonB_box_CS"/>
</dbReference>
<evidence type="ECO:0000256" key="7">
    <source>
        <dbReference type="ARBA" id="ARBA00023077"/>
    </source>
</evidence>
<gene>
    <name evidence="16" type="ORF">F0238_25295</name>
</gene>